<dbReference type="AlphaFoldDB" id="A0A0V0QER5"/>
<dbReference type="GO" id="GO:0043328">
    <property type="term" value="P:protein transport to vacuole involved in ubiquitin-dependent protein catabolic process via the multivesicular body sorting pathway"/>
    <property type="evidence" value="ECO:0007669"/>
    <property type="project" value="TreeGrafter"/>
</dbReference>
<dbReference type="Pfam" id="PF13949">
    <property type="entry name" value="ALIX_LYPXL_bnd"/>
    <property type="match status" value="1"/>
</dbReference>
<proteinExistence type="predicted"/>
<evidence type="ECO:0000313" key="8">
    <source>
        <dbReference type="Proteomes" id="UP000054937"/>
    </source>
</evidence>
<dbReference type="Gene3D" id="1.25.40.280">
    <property type="entry name" value="alix/aip1 like domains"/>
    <property type="match status" value="1"/>
</dbReference>
<evidence type="ECO:0000256" key="3">
    <source>
        <dbReference type="ARBA" id="ARBA00022490"/>
    </source>
</evidence>
<feature type="domain" description="BRO1" evidence="6">
    <location>
        <begin position="1"/>
        <end position="719"/>
    </location>
</feature>
<keyword evidence="4" id="KW-0967">Endosome</keyword>
<comment type="subcellular location">
    <subcellularLocation>
        <location evidence="2">Cytoplasm</location>
    </subcellularLocation>
    <subcellularLocation>
        <location evidence="1">Endosome</location>
    </subcellularLocation>
</comment>
<dbReference type="InParanoid" id="A0A0V0QER5"/>
<evidence type="ECO:0000256" key="2">
    <source>
        <dbReference type="ARBA" id="ARBA00004496"/>
    </source>
</evidence>
<dbReference type="Gene3D" id="1.20.120.560">
    <property type="entry name" value="alix/aip1 in complex with the ypdl late domain"/>
    <property type="match status" value="1"/>
</dbReference>
<name>A0A0V0QER5_PSEPJ</name>
<protein>
    <recommendedName>
        <fullName evidence="6">BRO1 domain-containing protein</fullName>
    </recommendedName>
</protein>
<keyword evidence="3" id="KW-0963">Cytoplasm</keyword>
<evidence type="ECO:0000313" key="7">
    <source>
        <dbReference type="EMBL" id="KRX00694.1"/>
    </source>
</evidence>
<dbReference type="PANTHER" id="PTHR23030">
    <property type="entry name" value="PCD6 INTERACTING PROTEIN-RELATED"/>
    <property type="match status" value="1"/>
</dbReference>
<reference evidence="7 8" key="1">
    <citation type="journal article" date="2015" name="Sci. Rep.">
        <title>Genome of the facultative scuticociliatosis pathogen Pseudocohnilembus persalinus provides insight into its virulence through horizontal gene transfer.</title>
        <authorList>
            <person name="Xiong J."/>
            <person name="Wang G."/>
            <person name="Cheng J."/>
            <person name="Tian M."/>
            <person name="Pan X."/>
            <person name="Warren A."/>
            <person name="Jiang C."/>
            <person name="Yuan D."/>
            <person name="Miao W."/>
        </authorList>
    </citation>
    <scope>NUCLEOTIDE SEQUENCE [LARGE SCALE GENOMIC DNA]</scope>
    <source>
        <strain evidence="7">36N120E</strain>
    </source>
</reference>
<organism evidence="7 8">
    <name type="scientific">Pseudocohnilembus persalinus</name>
    <name type="common">Ciliate</name>
    <dbReference type="NCBI Taxonomy" id="266149"/>
    <lineage>
        <taxon>Eukaryota</taxon>
        <taxon>Sar</taxon>
        <taxon>Alveolata</taxon>
        <taxon>Ciliophora</taxon>
        <taxon>Intramacronucleata</taxon>
        <taxon>Oligohymenophorea</taxon>
        <taxon>Scuticociliatia</taxon>
        <taxon>Philasterida</taxon>
        <taxon>Pseudocohnilembidae</taxon>
        <taxon>Pseudocohnilembus</taxon>
    </lineage>
</organism>
<evidence type="ECO:0000256" key="1">
    <source>
        <dbReference type="ARBA" id="ARBA00004177"/>
    </source>
</evidence>
<feature type="compositionally biased region" description="Polar residues" evidence="5">
    <location>
        <begin position="776"/>
        <end position="794"/>
    </location>
</feature>
<dbReference type="EMBL" id="LDAU01000183">
    <property type="protein sequence ID" value="KRX00694.1"/>
    <property type="molecule type" value="Genomic_DNA"/>
</dbReference>
<gene>
    <name evidence="7" type="ORF">PPERSA_00921</name>
</gene>
<dbReference type="OrthoDB" id="303276at2759"/>
<dbReference type="OMA" id="HKANECI"/>
<feature type="region of interest" description="Disordered" evidence="5">
    <location>
        <begin position="772"/>
        <end position="815"/>
    </location>
</feature>
<dbReference type="PANTHER" id="PTHR23030:SF30">
    <property type="entry name" value="TYROSINE-PROTEIN PHOSPHATASE NON-RECEPTOR TYPE 23"/>
    <property type="match status" value="1"/>
</dbReference>
<keyword evidence="8" id="KW-1185">Reference proteome</keyword>
<feature type="compositionally biased region" description="Low complexity" evidence="5">
    <location>
        <begin position="795"/>
        <end position="808"/>
    </location>
</feature>
<evidence type="ECO:0000259" key="6">
    <source>
        <dbReference type="PROSITE" id="PS51180"/>
    </source>
</evidence>
<evidence type="ECO:0000256" key="5">
    <source>
        <dbReference type="SAM" id="MobiDB-lite"/>
    </source>
</evidence>
<dbReference type="InterPro" id="IPR025304">
    <property type="entry name" value="ALIX_V_dom"/>
</dbReference>
<evidence type="ECO:0000256" key="4">
    <source>
        <dbReference type="ARBA" id="ARBA00022753"/>
    </source>
</evidence>
<dbReference type="Proteomes" id="UP000054937">
    <property type="component" value="Unassembled WGS sequence"/>
</dbReference>
<dbReference type="SMART" id="SM01041">
    <property type="entry name" value="BRO1"/>
    <property type="match status" value="1"/>
</dbReference>
<accession>A0A0V0QER5</accession>
<dbReference type="Pfam" id="PF03097">
    <property type="entry name" value="BRO1"/>
    <property type="match status" value="1"/>
</dbReference>
<dbReference type="InterPro" id="IPR038499">
    <property type="entry name" value="BRO1_sf"/>
</dbReference>
<dbReference type="Gene3D" id="1.20.140.50">
    <property type="entry name" value="alix/aip1 like domains"/>
    <property type="match status" value="1"/>
</dbReference>
<dbReference type="InterPro" id="IPR004328">
    <property type="entry name" value="BRO1_dom"/>
</dbReference>
<dbReference type="GO" id="GO:0005768">
    <property type="term" value="C:endosome"/>
    <property type="evidence" value="ECO:0007669"/>
    <property type="project" value="UniProtKB-SubCell"/>
</dbReference>
<sequence>MINNYPLKTTKAINLSQIFEQYISSYYGTQAWVPVKDSFEKMNQIRQEFDLFAKTNVSLATDPSTCAQFEKLIINYLQYCQVIGSKFRFESYQQGSVDVKFPWSDSFNPQNQFFHNSQLNYEQCCILYNLAIVYYSWGCNLSSLNTTDDKKEAIKKFRYGIWALDDLKNKMRQVDPKIKDSQKDFSLENISILENMMFGLIYVNLYENLYPQRQQLGGVKNVVQLAGEAAKFFSIAKGMIDQIKAKNTGYPKDLINSISAKCEYNFAYYNAITAQQLAVHHESLIQDEPRGNHMGYALSYLRKGDQLLKKIFNDKALVSIMSNEYQNRLKHLHTEFLQQLPAAEQRNNEIYKHAVKTPDQLPATQITFQNLQNLGGLQPPQFENKLQGTEGFQGFLNEEQIHIMNDCKSTAETRIMELNQVLTQITDTKNRAYLENYVNVVLDAGQAIQQSNQIPQNLQQKLNRAREIGGKQKFNQQVQNLKELSVNCGMMLNNLRQKIDQEAQFDNQMRQQYGAQWNRTPSSDLNKDYLQQLNNYDGKFKQAQQADSDNLGKVSQMSNDLEIVDKSNQEIMNMLPKNSDQQFAVQNQNQINELRNLDNNFNQQINSIRQSIQNLSNLNINYAQEVASCIQKNVPKDQIQQQVLKPLFDGIEEINKQVSMVSSIIGNVCNLAQELNSKRGGSNQGGNGTDQVSNALHNFVDTYELIQGGIDFYGQLLNRLSTLEHNVQDFLMARENESQNQQQLIGRNNQQQQQLNANQFGAQQQGFGNFQVQQNPFYNPQSGQFPVGQSTYVPQNQNNQQQQQQWNQPPGGRPW</sequence>
<comment type="caution">
    <text evidence="7">The sequence shown here is derived from an EMBL/GenBank/DDBJ whole genome shotgun (WGS) entry which is preliminary data.</text>
</comment>
<dbReference type="PROSITE" id="PS51180">
    <property type="entry name" value="BRO1"/>
    <property type="match status" value="1"/>
</dbReference>